<evidence type="ECO:0000313" key="8">
    <source>
        <dbReference type="Proteomes" id="UP001157006"/>
    </source>
</evidence>
<name>A0AAV1BBS3_VICFA</name>
<dbReference type="Proteomes" id="UP001157006">
    <property type="component" value="Chromosome 6"/>
</dbReference>
<keyword evidence="3" id="KW-0067">ATP-binding</keyword>
<dbReference type="Pfam" id="PF00227">
    <property type="entry name" value="Proteasome"/>
    <property type="match status" value="1"/>
</dbReference>
<dbReference type="InterPro" id="IPR044986">
    <property type="entry name" value="KIF15/KIN-12"/>
</dbReference>
<evidence type="ECO:0000256" key="4">
    <source>
        <dbReference type="ARBA" id="ARBA00023054"/>
    </source>
</evidence>
<dbReference type="AlphaFoldDB" id="A0AAV1BBS3"/>
<evidence type="ECO:0000313" key="7">
    <source>
        <dbReference type="EMBL" id="CAI8619940.1"/>
    </source>
</evidence>
<keyword evidence="8" id="KW-1185">Reference proteome</keyword>
<keyword evidence="1" id="KW-0493">Microtubule</keyword>
<dbReference type="InterPro" id="IPR001353">
    <property type="entry name" value="Proteasome_sua/b"/>
</dbReference>
<evidence type="ECO:0000256" key="5">
    <source>
        <dbReference type="ARBA" id="ARBA00023175"/>
    </source>
</evidence>
<dbReference type="PANTHER" id="PTHR37739">
    <property type="entry name" value="KINESIN-LIKE PROTEIN KIN-12D"/>
    <property type="match status" value="1"/>
</dbReference>
<sequence length="881" mass="101615">MDNCSCFFFKVPNFDDMIVPSNSGSLGKRSYDAISSPDDSDSLRDQVAELINSLLSSKHISEDMSYTVGQFYDNMIKKGRNMFVKMLLKEHDVTAKLAHMERDMRRYSDCMSIQDIDMAYTTTLLIRKLSFTKSDSLLFTTIKEADIMINELVIANQSMKIDIEKLKEREVTLLSEKDVLFNKVGSLQTVVDLKNQEIEDLVESNLIETKDLVMEVDGVINEVQLAMKENFTSLVCDIESLKSQFIYSTKSIQQWLEKIWSEIVNKYCAMLVLHLCHMSVLLEIVTGMHAENGLLSHGLCESNSVISDLKEHNFRTREELEMCIILKGKLLANIQNSFDCITRKEVEAGEITVKLNTFAKNLSDLQLQEEMMIQRSNEMGSQLTTLMRELDLSNTDFVVSHLDQEKLLKQKVEAIESQAEFVMADWYAKDFELLIHSSEFSNMAYKISDMEEHFVKYSTLVDQLKAETIFFQVETELAEQILMDKEVEVSLLKRKVQQEKEEKQNLLMELKQDKLRITKMGEVSKALEQNVHLLKDTERQAEFLMADWYTKDFELLVCASEFRNMSCNISDMEEHFFKYSTIIEQLKTETIFFQVETELAEQILMDKEVEVFLLKREVQHEKVEKENLLMELKQNILRITEMGEVNNLVFFYRTKLSHWYNTRANCKKKMEGLEQENKELHEEVVTLRTGMERLTTLVETLLAAQNQNQNQAQNQVNLQGMPEGYLPVHEVTRPVTPVMVTGPPIVHTVPFAPEHSYEMFSHTLTAFMEPSPPITTTAHLYNHSHRRVMDVSHTNGRLSSVSHPIQLHLLTRTPYVTGSSVIAIKYKDRILMAAGMGGSYGSTLRYKSVERLKPVGKHSIIGASGEISYFQEIQRYLNELM</sequence>
<dbReference type="GO" id="GO:0005839">
    <property type="term" value="C:proteasome core complex"/>
    <property type="evidence" value="ECO:0007669"/>
    <property type="project" value="InterPro"/>
</dbReference>
<keyword evidence="4 6" id="KW-0175">Coiled coil</keyword>
<organism evidence="7 8">
    <name type="scientific">Vicia faba</name>
    <name type="common">Broad bean</name>
    <name type="synonym">Faba vulgaris</name>
    <dbReference type="NCBI Taxonomy" id="3906"/>
    <lineage>
        <taxon>Eukaryota</taxon>
        <taxon>Viridiplantae</taxon>
        <taxon>Streptophyta</taxon>
        <taxon>Embryophyta</taxon>
        <taxon>Tracheophyta</taxon>
        <taxon>Spermatophyta</taxon>
        <taxon>Magnoliopsida</taxon>
        <taxon>eudicotyledons</taxon>
        <taxon>Gunneridae</taxon>
        <taxon>Pentapetalae</taxon>
        <taxon>rosids</taxon>
        <taxon>fabids</taxon>
        <taxon>Fabales</taxon>
        <taxon>Fabaceae</taxon>
        <taxon>Papilionoideae</taxon>
        <taxon>50 kb inversion clade</taxon>
        <taxon>NPAAA clade</taxon>
        <taxon>Hologalegina</taxon>
        <taxon>IRL clade</taxon>
        <taxon>Fabeae</taxon>
        <taxon>Vicia</taxon>
    </lineage>
</organism>
<accession>A0AAV1BBS3</accession>
<keyword evidence="5" id="KW-0505">Motor protein</keyword>
<evidence type="ECO:0000256" key="3">
    <source>
        <dbReference type="ARBA" id="ARBA00022840"/>
    </source>
</evidence>
<evidence type="ECO:0000256" key="1">
    <source>
        <dbReference type="ARBA" id="ARBA00022701"/>
    </source>
</evidence>
<feature type="coiled-coil region" evidence="6">
    <location>
        <begin position="663"/>
        <end position="690"/>
    </location>
</feature>
<dbReference type="Gene3D" id="3.60.20.10">
    <property type="entry name" value="Glutamine Phosphoribosylpyrophosphate, subunit 1, domain 1"/>
    <property type="match status" value="1"/>
</dbReference>
<feature type="coiled-coil region" evidence="6">
    <location>
        <begin position="482"/>
        <end position="516"/>
    </location>
</feature>
<dbReference type="EMBL" id="OX451741">
    <property type="protein sequence ID" value="CAI8619940.1"/>
    <property type="molecule type" value="Genomic_DNA"/>
</dbReference>
<dbReference type="PANTHER" id="PTHR37739:SF8">
    <property type="entry name" value="KINESIN-LIKE PROTEIN KIN-12D"/>
    <property type="match status" value="1"/>
</dbReference>
<dbReference type="SUPFAM" id="SSF56235">
    <property type="entry name" value="N-terminal nucleophile aminohydrolases (Ntn hydrolases)"/>
    <property type="match status" value="1"/>
</dbReference>
<reference evidence="7 8" key="1">
    <citation type="submission" date="2023-01" db="EMBL/GenBank/DDBJ databases">
        <authorList>
            <person name="Kreplak J."/>
        </authorList>
    </citation>
    <scope>NUCLEOTIDE SEQUENCE [LARGE SCALE GENOMIC DNA]</scope>
</reference>
<dbReference type="GO" id="GO:0005524">
    <property type="term" value="F:ATP binding"/>
    <property type="evidence" value="ECO:0007669"/>
    <property type="project" value="UniProtKB-KW"/>
</dbReference>
<dbReference type="GO" id="GO:0051603">
    <property type="term" value="P:proteolysis involved in protein catabolic process"/>
    <property type="evidence" value="ECO:0007669"/>
    <property type="project" value="InterPro"/>
</dbReference>
<evidence type="ECO:0000256" key="2">
    <source>
        <dbReference type="ARBA" id="ARBA00022741"/>
    </source>
</evidence>
<gene>
    <name evidence="7" type="ORF">VFH_VI195160</name>
</gene>
<dbReference type="InterPro" id="IPR029055">
    <property type="entry name" value="Ntn_hydrolases_N"/>
</dbReference>
<evidence type="ECO:0000256" key="6">
    <source>
        <dbReference type="SAM" id="Coils"/>
    </source>
</evidence>
<dbReference type="GO" id="GO:0005874">
    <property type="term" value="C:microtubule"/>
    <property type="evidence" value="ECO:0007669"/>
    <property type="project" value="UniProtKB-KW"/>
</dbReference>
<keyword evidence="2" id="KW-0547">Nucleotide-binding</keyword>
<proteinExistence type="predicted"/>
<protein>
    <submittedName>
        <fullName evidence="7">Uncharacterized protein</fullName>
    </submittedName>
</protein>